<name>A0ABP9WXC4_9CHLR</name>
<dbReference type="InterPro" id="IPR034686">
    <property type="entry name" value="Terpene_cyclase-like_2"/>
</dbReference>
<dbReference type="Proteomes" id="UP001428290">
    <property type="component" value="Unassembled WGS sequence"/>
</dbReference>
<comment type="similarity">
    <text evidence="1">Belongs to the terpene synthase family.</text>
</comment>
<dbReference type="SFLD" id="SFLDS00005">
    <property type="entry name" value="Isoprenoid_Synthase_Type_I"/>
    <property type="match status" value="1"/>
</dbReference>
<evidence type="ECO:0000313" key="2">
    <source>
        <dbReference type="EMBL" id="GAA5527849.1"/>
    </source>
</evidence>
<keyword evidence="1" id="KW-0460">Magnesium</keyword>
<sequence>MPNTAHLQQLARTVPTTIPRLESPFPSQIHPLAAEVQQQTTKWVLEQGLLSEARRKAFLDYNYTLLIARCYPYASVERLQIISDWNAWLFELDDQCDEARIGHDPQALARLHNRLGAVIRGATVAADEPLLVTALADIMGRMRALAPQAWFEVFTQQVDDYFIGNQWEAHNRLYSIIPSEIEYLHYRKFTSAVAIYIAFIEFMNASYLTATERQSIDLRNLQNWTNLVLSLCNDLVSIKKELRQGDWHNYGAIIALQRGISIPEALEIVANEHNHCVQQFITTNTQLKNCSVALQKVLNGMMTLMRGNYDWSDITSRYATKLTELSYAA</sequence>
<gene>
    <name evidence="2" type="ORF">Hgul01_01642</name>
</gene>
<keyword evidence="1" id="KW-0479">Metal-binding</keyword>
<dbReference type="SFLD" id="SFLDG01020">
    <property type="entry name" value="Terpene_Cyclase_Like_2"/>
    <property type="match status" value="1"/>
</dbReference>
<comment type="cofactor">
    <cofactor evidence="1">
        <name>Mg(2+)</name>
        <dbReference type="ChEBI" id="CHEBI:18420"/>
    </cofactor>
</comment>
<dbReference type="RefSeq" id="WP_345721465.1">
    <property type="nucleotide sequence ID" value="NZ_BAABRU010000005.1"/>
</dbReference>
<dbReference type="InterPro" id="IPR008949">
    <property type="entry name" value="Isoprenoid_synthase_dom_sf"/>
</dbReference>
<dbReference type="SUPFAM" id="SSF48576">
    <property type="entry name" value="Terpenoid synthases"/>
    <property type="match status" value="1"/>
</dbReference>
<organism evidence="2 3">
    <name type="scientific">Herpetosiphon gulosus</name>
    <dbReference type="NCBI Taxonomy" id="1973496"/>
    <lineage>
        <taxon>Bacteria</taxon>
        <taxon>Bacillati</taxon>
        <taxon>Chloroflexota</taxon>
        <taxon>Chloroflexia</taxon>
        <taxon>Herpetosiphonales</taxon>
        <taxon>Herpetosiphonaceae</taxon>
        <taxon>Herpetosiphon</taxon>
    </lineage>
</organism>
<dbReference type="Pfam" id="PF19086">
    <property type="entry name" value="Terpene_syn_C_2"/>
    <property type="match status" value="1"/>
</dbReference>
<reference evidence="2 3" key="1">
    <citation type="submission" date="2024-02" db="EMBL/GenBank/DDBJ databases">
        <title>Herpetosiphon gulosus NBRC 112829.</title>
        <authorList>
            <person name="Ichikawa N."/>
            <person name="Katano-Makiyama Y."/>
            <person name="Hidaka K."/>
        </authorList>
    </citation>
    <scope>NUCLEOTIDE SEQUENCE [LARGE SCALE GENOMIC DNA]</scope>
    <source>
        <strain evidence="2 3">NBRC 112829</strain>
    </source>
</reference>
<accession>A0ABP9WXC4</accession>
<evidence type="ECO:0000313" key="3">
    <source>
        <dbReference type="Proteomes" id="UP001428290"/>
    </source>
</evidence>
<comment type="caution">
    <text evidence="2">The sequence shown here is derived from an EMBL/GenBank/DDBJ whole genome shotgun (WGS) entry which is preliminary data.</text>
</comment>
<keyword evidence="1" id="KW-0456">Lyase</keyword>
<dbReference type="EC" id="4.2.3.-" evidence="1"/>
<dbReference type="PANTHER" id="PTHR35201">
    <property type="entry name" value="TERPENE SYNTHASE"/>
    <property type="match status" value="1"/>
</dbReference>
<protein>
    <recommendedName>
        <fullName evidence="1">Terpene synthase</fullName>
        <ecNumber evidence="1">4.2.3.-</ecNumber>
    </recommendedName>
</protein>
<dbReference type="PANTHER" id="PTHR35201:SF4">
    <property type="entry name" value="BETA-PINACENE SYNTHASE-RELATED"/>
    <property type="match status" value="1"/>
</dbReference>
<dbReference type="Gene3D" id="1.10.600.10">
    <property type="entry name" value="Farnesyl Diphosphate Synthase"/>
    <property type="match status" value="1"/>
</dbReference>
<dbReference type="EMBL" id="BAABRU010000005">
    <property type="protein sequence ID" value="GAA5527849.1"/>
    <property type="molecule type" value="Genomic_DNA"/>
</dbReference>
<keyword evidence="3" id="KW-1185">Reference proteome</keyword>
<evidence type="ECO:0000256" key="1">
    <source>
        <dbReference type="RuleBase" id="RU366034"/>
    </source>
</evidence>
<proteinExistence type="inferred from homology"/>